<sequence>MPGSRHVSVPLTCSVPVYARRAACAARDTNRCRKTMTLWQDALHILGLKNLPYVRLTSQTGFLYQSLLRSFRTLHCLGSYRLPIEMALINKSHSVSSCISTYLVGNQCDSASLKGEHK</sequence>
<name>A0AAV7QBN3_PLEWA</name>
<evidence type="ECO:0000313" key="1">
    <source>
        <dbReference type="EMBL" id="KAJ1136585.1"/>
    </source>
</evidence>
<evidence type="ECO:0000313" key="2">
    <source>
        <dbReference type="Proteomes" id="UP001066276"/>
    </source>
</evidence>
<dbReference type="AlphaFoldDB" id="A0AAV7QBN3"/>
<dbReference type="Proteomes" id="UP001066276">
    <property type="component" value="Chromosome 6"/>
</dbReference>
<dbReference type="EMBL" id="JANPWB010000010">
    <property type="protein sequence ID" value="KAJ1136585.1"/>
    <property type="molecule type" value="Genomic_DNA"/>
</dbReference>
<proteinExistence type="predicted"/>
<organism evidence="1 2">
    <name type="scientific">Pleurodeles waltl</name>
    <name type="common">Iberian ribbed newt</name>
    <dbReference type="NCBI Taxonomy" id="8319"/>
    <lineage>
        <taxon>Eukaryota</taxon>
        <taxon>Metazoa</taxon>
        <taxon>Chordata</taxon>
        <taxon>Craniata</taxon>
        <taxon>Vertebrata</taxon>
        <taxon>Euteleostomi</taxon>
        <taxon>Amphibia</taxon>
        <taxon>Batrachia</taxon>
        <taxon>Caudata</taxon>
        <taxon>Salamandroidea</taxon>
        <taxon>Salamandridae</taxon>
        <taxon>Pleurodelinae</taxon>
        <taxon>Pleurodeles</taxon>
    </lineage>
</organism>
<comment type="caution">
    <text evidence="1">The sequence shown here is derived from an EMBL/GenBank/DDBJ whole genome shotgun (WGS) entry which is preliminary data.</text>
</comment>
<reference evidence="1" key="1">
    <citation type="journal article" date="2022" name="bioRxiv">
        <title>Sequencing and chromosome-scale assembly of the giantPleurodeles waltlgenome.</title>
        <authorList>
            <person name="Brown T."/>
            <person name="Elewa A."/>
            <person name="Iarovenko S."/>
            <person name="Subramanian E."/>
            <person name="Araus A.J."/>
            <person name="Petzold A."/>
            <person name="Susuki M."/>
            <person name="Suzuki K.-i.T."/>
            <person name="Hayashi T."/>
            <person name="Toyoda A."/>
            <person name="Oliveira C."/>
            <person name="Osipova E."/>
            <person name="Leigh N.D."/>
            <person name="Simon A."/>
            <person name="Yun M.H."/>
        </authorList>
    </citation>
    <scope>NUCLEOTIDE SEQUENCE</scope>
    <source>
        <strain evidence="1">20211129_DDA</strain>
        <tissue evidence="1">Liver</tissue>
    </source>
</reference>
<accession>A0AAV7QBN3</accession>
<protein>
    <submittedName>
        <fullName evidence="1">Uncharacterized protein</fullName>
    </submittedName>
</protein>
<keyword evidence="2" id="KW-1185">Reference proteome</keyword>
<gene>
    <name evidence="1" type="ORF">NDU88_003000</name>
</gene>